<organism evidence="5 6">
    <name type="scientific">Mucilaginibacter achroorhodeus</name>
    <dbReference type="NCBI Taxonomy" id="2599294"/>
    <lineage>
        <taxon>Bacteria</taxon>
        <taxon>Pseudomonadati</taxon>
        <taxon>Bacteroidota</taxon>
        <taxon>Sphingobacteriia</taxon>
        <taxon>Sphingobacteriales</taxon>
        <taxon>Sphingobacteriaceae</taxon>
        <taxon>Mucilaginibacter</taxon>
    </lineage>
</organism>
<evidence type="ECO:0000313" key="6">
    <source>
        <dbReference type="Proteomes" id="UP000318010"/>
    </source>
</evidence>
<keyword evidence="3" id="KW-0479">Metal-binding</keyword>
<dbReference type="CDD" id="cd08916">
    <property type="entry name" value="TrHb3_P"/>
    <property type="match status" value="1"/>
</dbReference>
<dbReference type="OrthoDB" id="25954at2"/>
<proteinExistence type="predicted"/>
<dbReference type="Proteomes" id="UP000318010">
    <property type="component" value="Unassembled WGS sequence"/>
</dbReference>
<keyword evidence="4" id="KW-0408">Iron</keyword>
<dbReference type="AlphaFoldDB" id="A0A563U2K2"/>
<reference evidence="5 6" key="1">
    <citation type="submission" date="2019-07" db="EMBL/GenBank/DDBJ databases">
        <authorList>
            <person name="Kim J."/>
        </authorList>
    </citation>
    <scope>NUCLEOTIDE SEQUENCE [LARGE SCALE GENOMIC DNA]</scope>
    <source>
        <strain evidence="5 6">MJ1a</strain>
    </source>
</reference>
<evidence type="ECO:0000256" key="3">
    <source>
        <dbReference type="ARBA" id="ARBA00022723"/>
    </source>
</evidence>
<dbReference type="GO" id="GO:0046872">
    <property type="term" value="F:metal ion binding"/>
    <property type="evidence" value="ECO:0007669"/>
    <property type="project" value="UniProtKB-KW"/>
</dbReference>
<dbReference type="EMBL" id="VOEI01000004">
    <property type="protein sequence ID" value="TWR25565.1"/>
    <property type="molecule type" value="Genomic_DNA"/>
</dbReference>
<keyword evidence="1" id="KW-0813">Transport</keyword>
<evidence type="ECO:0000256" key="2">
    <source>
        <dbReference type="ARBA" id="ARBA00022617"/>
    </source>
</evidence>
<dbReference type="Gene3D" id="1.10.490.10">
    <property type="entry name" value="Globins"/>
    <property type="match status" value="1"/>
</dbReference>
<dbReference type="InterPro" id="IPR001486">
    <property type="entry name" value="Hemoglobin_trunc"/>
</dbReference>
<accession>A0A563U2K2</accession>
<dbReference type="InterPro" id="IPR012292">
    <property type="entry name" value="Globin/Proto"/>
</dbReference>
<name>A0A563U2K2_9SPHI</name>
<evidence type="ECO:0000256" key="4">
    <source>
        <dbReference type="ARBA" id="ARBA00023004"/>
    </source>
</evidence>
<dbReference type="GO" id="GO:0020037">
    <property type="term" value="F:heme binding"/>
    <property type="evidence" value="ECO:0007669"/>
    <property type="project" value="InterPro"/>
</dbReference>
<dbReference type="Pfam" id="PF01152">
    <property type="entry name" value="Bac_globin"/>
    <property type="match status" value="1"/>
</dbReference>
<sequence length="130" mass="15584">MQGKEDILSLIDIKLLVDTFYERIQKDDLLELIFNERIKDNWPEHLDKMYRFWQTVLLEEYTYGGRPFPPHAQLPIDEKHFNQWLALFTRTVDELFSGDKAAEAKWRANKMATMFQSKLAYLRNNPFNIV</sequence>
<gene>
    <name evidence="5" type="ORF">FPZ42_13305</name>
</gene>
<keyword evidence="2" id="KW-0349">Heme</keyword>
<dbReference type="SUPFAM" id="SSF46458">
    <property type="entry name" value="Globin-like"/>
    <property type="match status" value="1"/>
</dbReference>
<evidence type="ECO:0000313" key="5">
    <source>
        <dbReference type="EMBL" id="TWR25565.1"/>
    </source>
</evidence>
<evidence type="ECO:0000256" key="1">
    <source>
        <dbReference type="ARBA" id="ARBA00022448"/>
    </source>
</evidence>
<protein>
    <submittedName>
        <fullName evidence="5">Group III truncated hemoglobin</fullName>
    </submittedName>
</protein>
<dbReference type="GO" id="GO:0019825">
    <property type="term" value="F:oxygen binding"/>
    <property type="evidence" value="ECO:0007669"/>
    <property type="project" value="InterPro"/>
</dbReference>
<keyword evidence="6" id="KW-1185">Reference proteome</keyword>
<dbReference type="RefSeq" id="WP_146272130.1">
    <property type="nucleotide sequence ID" value="NZ_VOEI01000004.1"/>
</dbReference>
<dbReference type="InterPro" id="IPR009050">
    <property type="entry name" value="Globin-like_sf"/>
</dbReference>
<comment type="caution">
    <text evidence="5">The sequence shown here is derived from an EMBL/GenBank/DDBJ whole genome shotgun (WGS) entry which is preliminary data.</text>
</comment>